<protein>
    <submittedName>
        <fullName evidence="1">Stigma-specific Stig1 family protein</fullName>
    </submittedName>
</protein>
<name>A0ACC1WXW5_MELAZ</name>
<keyword evidence="2" id="KW-1185">Reference proteome</keyword>
<gene>
    <name evidence="1" type="ORF">OWV82_023788</name>
</gene>
<reference evidence="1 2" key="1">
    <citation type="journal article" date="2023" name="Science">
        <title>Complex scaffold remodeling in plant triterpene biosynthesis.</title>
        <authorList>
            <person name="De La Pena R."/>
            <person name="Hodgson H."/>
            <person name="Liu J.C."/>
            <person name="Stephenson M.J."/>
            <person name="Martin A.C."/>
            <person name="Owen C."/>
            <person name="Harkess A."/>
            <person name="Leebens-Mack J."/>
            <person name="Jimenez L.E."/>
            <person name="Osbourn A."/>
            <person name="Sattely E.S."/>
        </authorList>
    </citation>
    <scope>NUCLEOTIDE SEQUENCE [LARGE SCALE GENOMIC DNA]</scope>
    <source>
        <strain evidence="2">cv. JPN11</strain>
        <tissue evidence="1">Leaf</tissue>
    </source>
</reference>
<dbReference type="Proteomes" id="UP001164539">
    <property type="component" value="Chromosome 13"/>
</dbReference>
<evidence type="ECO:0000313" key="2">
    <source>
        <dbReference type="Proteomes" id="UP001164539"/>
    </source>
</evidence>
<accession>A0ACC1WXW5</accession>
<sequence length="142" mass="15802">MALAIALAATPSQEFKPFTNVDDESTVSDVDLSGDRQELTTSLRGASRFLANRYRPVMPTCDKYPRVCRLKGSPGPDCCKKKCVNVMKDRFNCGRCGKKCKYSEMCCRGECVNVMFSKKHCGKCNNKCKKGRSCSYGMCSYA</sequence>
<proteinExistence type="predicted"/>
<evidence type="ECO:0000313" key="1">
    <source>
        <dbReference type="EMBL" id="KAJ4703957.1"/>
    </source>
</evidence>
<dbReference type="EMBL" id="CM051406">
    <property type="protein sequence ID" value="KAJ4703957.1"/>
    <property type="molecule type" value="Genomic_DNA"/>
</dbReference>
<comment type="caution">
    <text evidence="1">The sequence shown here is derived from an EMBL/GenBank/DDBJ whole genome shotgun (WGS) entry which is preliminary data.</text>
</comment>
<organism evidence="1 2">
    <name type="scientific">Melia azedarach</name>
    <name type="common">Chinaberry tree</name>
    <dbReference type="NCBI Taxonomy" id="155640"/>
    <lineage>
        <taxon>Eukaryota</taxon>
        <taxon>Viridiplantae</taxon>
        <taxon>Streptophyta</taxon>
        <taxon>Embryophyta</taxon>
        <taxon>Tracheophyta</taxon>
        <taxon>Spermatophyta</taxon>
        <taxon>Magnoliopsida</taxon>
        <taxon>eudicotyledons</taxon>
        <taxon>Gunneridae</taxon>
        <taxon>Pentapetalae</taxon>
        <taxon>rosids</taxon>
        <taxon>malvids</taxon>
        <taxon>Sapindales</taxon>
        <taxon>Meliaceae</taxon>
        <taxon>Melia</taxon>
    </lineage>
</organism>